<dbReference type="InterPro" id="IPR050596">
    <property type="entry name" value="AspAT/PAT-like"/>
</dbReference>
<evidence type="ECO:0000313" key="7">
    <source>
        <dbReference type="EMBL" id="KRG21031.1"/>
    </source>
</evidence>
<dbReference type="STRING" id="295108.HT99x_01951"/>
<evidence type="ECO:0000256" key="4">
    <source>
        <dbReference type="ARBA" id="ARBA00022679"/>
    </source>
</evidence>
<feature type="domain" description="Aminotransferase class I/classII large" evidence="6">
    <location>
        <begin position="325"/>
        <end position="580"/>
    </location>
</feature>
<dbReference type="Gene3D" id="3.90.1150.10">
    <property type="entry name" value="Aspartate Aminotransferase, domain 1"/>
    <property type="match status" value="3"/>
</dbReference>
<accession>A0A0Q9YWF2</accession>
<dbReference type="AlphaFoldDB" id="A0A0Q9YWF2"/>
<dbReference type="SUPFAM" id="SSF53383">
    <property type="entry name" value="PLP-dependent transferases"/>
    <property type="match status" value="2"/>
</dbReference>
<dbReference type="InterPro" id="IPR015422">
    <property type="entry name" value="PyrdxlP-dep_Trfase_small"/>
</dbReference>
<dbReference type="GO" id="GO:0008483">
    <property type="term" value="F:transaminase activity"/>
    <property type="evidence" value="ECO:0007669"/>
    <property type="project" value="UniProtKB-KW"/>
</dbReference>
<comment type="cofactor">
    <cofactor evidence="1">
        <name>pyridoxal 5'-phosphate</name>
        <dbReference type="ChEBI" id="CHEBI:597326"/>
    </cofactor>
</comment>
<comment type="similarity">
    <text evidence="2">Belongs to the class-I pyridoxal-phosphate-dependent aminotransferase family.</text>
</comment>
<evidence type="ECO:0000256" key="1">
    <source>
        <dbReference type="ARBA" id="ARBA00001933"/>
    </source>
</evidence>
<dbReference type="InterPro" id="IPR004839">
    <property type="entry name" value="Aminotransferase_I/II_large"/>
</dbReference>
<evidence type="ECO:0000256" key="3">
    <source>
        <dbReference type="ARBA" id="ARBA00022576"/>
    </source>
</evidence>
<dbReference type="GO" id="GO:0030170">
    <property type="term" value="F:pyridoxal phosphate binding"/>
    <property type="evidence" value="ECO:0007669"/>
    <property type="project" value="InterPro"/>
</dbReference>
<evidence type="ECO:0000256" key="5">
    <source>
        <dbReference type="ARBA" id="ARBA00022898"/>
    </source>
</evidence>
<dbReference type="PANTHER" id="PTHR46383:SF1">
    <property type="entry name" value="ASPARTATE AMINOTRANSFERASE"/>
    <property type="match status" value="1"/>
</dbReference>
<dbReference type="Pfam" id="PF00155">
    <property type="entry name" value="Aminotran_1_2"/>
    <property type="match status" value="2"/>
</dbReference>
<gene>
    <name evidence="7" type="ORF">HT99x_01951</name>
</gene>
<dbReference type="CDD" id="cd00609">
    <property type="entry name" value="AAT_like"/>
    <property type="match status" value="1"/>
</dbReference>
<keyword evidence="4 7" id="KW-0808">Transferase</keyword>
<organism evidence="7">
    <name type="scientific">Candidatus Berkiella aquae</name>
    <dbReference type="NCBI Taxonomy" id="295108"/>
    <lineage>
        <taxon>Bacteria</taxon>
        <taxon>Pseudomonadati</taxon>
        <taxon>Pseudomonadota</taxon>
        <taxon>Gammaproteobacteria</taxon>
        <taxon>Candidatus Berkiellales</taxon>
        <taxon>Candidatus Berkiellaceae</taxon>
        <taxon>Candidatus Berkiella</taxon>
    </lineage>
</organism>
<keyword evidence="3 7" id="KW-0032">Aminotransferase</keyword>
<dbReference type="EMBL" id="LKAJ01000007">
    <property type="protein sequence ID" value="KRG21031.1"/>
    <property type="molecule type" value="Genomic_DNA"/>
</dbReference>
<dbReference type="PANTHER" id="PTHR46383">
    <property type="entry name" value="ASPARTATE AMINOTRANSFERASE"/>
    <property type="match status" value="1"/>
</dbReference>
<reference evidence="7" key="1">
    <citation type="submission" date="2015-09" db="EMBL/GenBank/DDBJ databases">
        <title>Draft Genome Sequences of Two Novel Amoeba-resistant Intranuclear Bacteria, Candidatus Berkiella cookevillensis and Candidatus Berkiella aquae.</title>
        <authorList>
            <person name="Mehari Y.T."/>
            <person name="Arivett B.A."/>
            <person name="Farone A.L."/>
            <person name="Gunderson J.H."/>
            <person name="Farone M.B."/>
        </authorList>
    </citation>
    <scope>NUCLEOTIDE SEQUENCE [LARGE SCALE GENOMIC DNA]</scope>
    <source>
        <strain evidence="7">HT99</strain>
    </source>
</reference>
<comment type="caution">
    <text evidence="7">The sequence shown here is derived from an EMBL/GenBank/DDBJ whole genome shotgun (WGS) entry which is preliminary data.</text>
</comment>
<sequence length="670" mass="75962">MSLITLHHSETSVAFKLFSSVLFFMLHSKLLTNYSKFAESHSSEPLAKSPDYTAKMKRLGDVQHEWQQGVGINYVIKSWQQLHKRPIDASTGSSGFLLPEAVEAELHSIAAHEMADYIDHLPLKKLAKAAKTHFTELEIIDKDTTIGRDPYEENAKEDLYVMHGHGTSELFSFLMKAIIKTSEDAIIAATPTYGLFVDSISQAKAQLVTFPLTEKNHYKPTTTQLRKLILQTNANLLKKYNEILEITKNVLSVLGNQKAIPQLYKQHAKLLTLVTKHNQLVYTELDAATEDFNTMLEQYLASRSLKTLWQEKLALPLCPRVRSYFHINPHMPFGSIMTQLEIERLATELEKFPDITVIDDITYYELILPPSKKRPGTFAKTAMQQRSVTLYSLSKQYGLAAVRAGIALGPKDLIKAIAHQVFMHVNMPSIYTQKALYSVFNMPENDKQAHIEETSTEYAFRRDFTLALVKGISDIANKTLQKKITTILTEQKISSKQQEDILKGIPGLKVVITPESGFFLLLDFSAFQGKYIGNTELQTSMDMQKFIYCLTDVNMIPNEVNFEFSKPWLRFSFCMPTIDILEAMLRLRKALANCTLVPVTELIEKPKGLSVPKKVAPSYQKTGPSLTPLFDKVKKQTKPSNAMKPKQHYTRSQENKLMNASNINPFAKLR</sequence>
<protein>
    <submittedName>
        <fullName evidence="7">Aspartate aminotransferase</fullName>
    </submittedName>
</protein>
<dbReference type="Gene3D" id="3.40.640.10">
    <property type="entry name" value="Type I PLP-dependent aspartate aminotransferase-like (Major domain)"/>
    <property type="match status" value="2"/>
</dbReference>
<evidence type="ECO:0000256" key="2">
    <source>
        <dbReference type="ARBA" id="ARBA00007441"/>
    </source>
</evidence>
<keyword evidence="5" id="KW-0663">Pyridoxal phosphate</keyword>
<dbReference type="GO" id="GO:0006520">
    <property type="term" value="P:amino acid metabolic process"/>
    <property type="evidence" value="ECO:0007669"/>
    <property type="project" value="InterPro"/>
</dbReference>
<evidence type="ECO:0000259" key="6">
    <source>
        <dbReference type="Pfam" id="PF00155"/>
    </source>
</evidence>
<dbReference type="InterPro" id="IPR015424">
    <property type="entry name" value="PyrdxlP-dep_Trfase"/>
</dbReference>
<dbReference type="InterPro" id="IPR015421">
    <property type="entry name" value="PyrdxlP-dep_Trfase_major"/>
</dbReference>
<name>A0A0Q9YWF2_9GAMM</name>
<proteinExistence type="inferred from homology"/>
<feature type="domain" description="Aminotransferase class I/classII large" evidence="6">
    <location>
        <begin position="97"/>
        <end position="231"/>
    </location>
</feature>